<dbReference type="PROSITE" id="PS51383">
    <property type="entry name" value="YJEF_C_3"/>
    <property type="match status" value="1"/>
</dbReference>
<dbReference type="GO" id="GO:0005524">
    <property type="term" value="F:ATP binding"/>
    <property type="evidence" value="ECO:0007669"/>
    <property type="project" value="UniProtKB-UniRule"/>
</dbReference>
<evidence type="ECO:0000259" key="20">
    <source>
        <dbReference type="PROSITE" id="PS51383"/>
    </source>
</evidence>
<feature type="binding site" evidence="17">
    <location>
        <position position="440"/>
    </location>
    <ligand>
        <name>(6S)-NADPHX</name>
        <dbReference type="ChEBI" id="CHEBI:64076"/>
    </ligand>
</feature>
<evidence type="ECO:0000256" key="12">
    <source>
        <dbReference type="ARBA" id="ARBA00023239"/>
    </source>
</evidence>
<evidence type="ECO:0000256" key="7">
    <source>
        <dbReference type="ARBA" id="ARBA00022840"/>
    </source>
</evidence>
<feature type="binding site" evidence="18">
    <location>
        <position position="127"/>
    </location>
    <ligand>
        <name>K(+)</name>
        <dbReference type="ChEBI" id="CHEBI:29103"/>
    </ligand>
</feature>
<comment type="function">
    <text evidence="18">Catalyzes the epimerization of the S- and R-forms of NAD(P)HX, a damaged form of NAD(P)H that is a result of enzymatic or heat-dependent hydration. This is a prerequisite for the S-specific NAD(P)H-hydrate dehydratase to allow the repair of both epimers of NAD(P)HX.</text>
</comment>
<dbReference type="InterPro" id="IPR036652">
    <property type="entry name" value="YjeF_N_dom_sf"/>
</dbReference>
<feature type="binding site" evidence="17">
    <location>
        <position position="439"/>
    </location>
    <ligand>
        <name>AMP</name>
        <dbReference type="ChEBI" id="CHEBI:456215"/>
    </ligand>
</feature>
<dbReference type="Pfam" id="PF01256">
    <property type="entry name" value="Carb_kinase"/>
    <property type="match status" value="1"/>
</dbReference>
<feature type="domain" description="YjeF C-terminal" evidence="20">
    <location>
        <begin position="228"/>
        <end position="499"/>
    </location>
</feature>
<dbReference type="Pfam" id="PF03853">
    <property type="entry name" value="YjeF_N"/>
    <property type="match status" value="1"/>
</dbReference>
<dbReference type="PANTHER" id="PTHR12592">
    <property type="entry name" value="ATP-DEPENDENT (S)-NAD(P)H-HYDRATE DEHYDRATASE FAMILY MEMBER"/>
    <property type="match status" value="1"/>
</dbReference>
<dbReference type="InterPro" id="IPR029056">
    <property type="entry name" value="Ribokinase-like"/>
</dbReference>
<dbReference type="PANTHER" id="PTHR12592:SF0">
    <property type="entry name" value="ATP-DEPENDENT (S)-NAD(P)H-HYDRATE DEHYDRATASE"/>
    <property type="match status" value="1"/>
</dbReference>
<dbReference type="SUPFAM" id="SSF64153">
    <property type="entry name" value="YjeF N-terminal domain-like"/>
    <property type="match status" value="1"/>
</dbReference>
<gene>
    <name evidence="18" type="primary">nnrE</name>
    <name evidence="17" type="synonym">nnrD</name>
    <name evidence="22" type="ORF">BCF58_1939</name>
</gene>
<keyword evidence="10 17" id="KW-0520">NAD</keyword>
<evidence type="ECO:0000256" key="14">
    <source>
        <dbReference type="ARBA" id="ARBA00025153"/>
    </source>
</evidence>
<keyword evidence="12 17" id="KW-0456">Lyase</keyword>
<dbReference type="GO" id="GO:0046872">
    <property type="term" value="F:metal ion binding"/>
    <property type="evidence" value="ECO:0007669"/>
    <property type="project" value="UniProtKB-UniRule"/>
</dbReference>
<comment type="catalytic activity">
    <reaction evidence="16 17 19">
        <text>(6S)-NADPHX + ADP = AMP + phosphate + NADPH + H(+)</text>
        <dbReference type="Rhea" id="RHEA:32235"/>
        <dbReference type="ChEBI" id="CHEBI:15378"/>
        <dbReference type="ChEBI" id="CHEBI:43474"/>
        <dbReference type="ChEBI" id="CHEBI:57783"/>
        <dbReference type="ChEBI" id="CHEBI:64076"/>
        <dbReference type="ChEBI" id="CHEBI:456215"/>
        <dbReference type="ChEBI" id="CHEBI:456216"/>
        <dbReference type="EC" id="4.2.1.136"/>
    </reaction>
</comment>
<dbReference type="AlphaFoldDB" id="A0A495SD76"/>
<dbReference type="GO" id="GO:0052856">
    <property type="term" value="F:NAD(P)HX epimerase activity"/>
    <property type="evidence" value="ECO:0007669"/>
    <property type="project" value="UniProtKB-UniRule"/>
</dbReference>
<dbReference type="Gene3D" id="3.40.1190.20">
    <property type="match status" value="1"/>
</dbReference>
<comment type="cofactor">
    <cofactor evidence="17">
        <name>Mg(2+)</name>
        <dbReference type="ChEBI" id="CHEBI:18420"/>
    </cofactor>
</comment>
<comment type="function">
    <text evidence="17">Catalyzes the dehydration of the S-form of NAD(P)HX at the expense of ADP, which is converted to AMP. Together with NAD(P)HX epimerase, which catalyzes the epimerization of the S- and R-forms, the enzyme allows the repair of both epimers of NAD(P)HX, a damaged form of NAD(P)H that is a result of enzymatic or heat-dependent hydration.</text>
</comment>
<evidence type="ECO:0000256" key="15">
    <source>
        <dbReference type="ARBA" id="ARBA00048238"/>
    </source>
</evidence>
<comment type="similarity">
    <text evidence="17">Belongs to the NnrD/CARKD family.</text>
</comment>
<dbReference type="SUPFAM" id="SSF53613">
    <property type="entry name" value="Ribokinase-like"/>
    <property type="match status" value="1"/>
</dbReference>
<keyword evidence="13" id="KW-0511">Multifunctional enzyme</keyword>
<evidence type="ECO:0000256" key="19">
    <source>
        <dbReference type="PIRNR" id="PIRNR017184"/>
    </source>
</evidence>
<keyword evidence="6 17" id="KW-0547">Nucleotide-binding</keyword>
<dbReference type="CDD" id="cd01171">
    <property type="entry name" value="YXKO-related"/>
    <property type="match status" value="1"/>
</dbReference>
<evidence type="ECO:0000256" key="8">
    <source>
        <dbReference type="ARBA" id="ARBA00022857"/>
    </source>
</evidence>
<comment type="subunit">
    <text evidence="17">Homotetramer.</text>
</comment>
<evidence type="ECO:0000256" key="9">
    <source>
        <dbReference type="ARBA" id="ARBA00022958"/>
    </source>
</evidence>
<keyword evidence="8 17" id="KW-0521">NADP</keyword>
<evidence type="ECO:0000256" key="16">
    <source>
        <dbReference type="ARBA" id="ARBA00049209"/>
    </source>
</evidence>
<comment type="similarity">
    <text evidence="18">Belongs to the NnrE/AIBP family.</text>
</comment>
<keyword evidence="9 18" id="KW-0630">Potassium</keyword>
<evidence type="ECO:0000256" key="4">
    <source>
        <dbReference type="ARBA" id="ARBA00009524"/>
    </source>
</evidence>
<keyword evidence="5 18" id="KW-0479">Metal-binding</keyword>
<feature type="binding site" evidence="17">
    <location>
        <position position="375"/>
    </location>
    <ligand>
        <name>(6S)-NADPHX</name>
        <dbReference type="ChEBI" id="CHEBI:64076"/>
    </ligand>
</feature>
<feature type="binding site" evidence="17">
    <location>
        <begin position="410"/>
        <end position="414"/>
    </location>
    <ligand>
        <name>AMP</name>
        <dbReference type="ChEBI" id="CHEBI:456215"/>
    </ligand>
</feature>
<feature type="binding site" evidence="18">
    <location>
        <position position="163"/>
    </location>
    <ligand>
        <name>K(+)</name>
        <dbReference type="ChEBI" id="CHEBI:29103"/>
    </ligand>
</feature>
<keyword evidence="7 17" id="KW-0067">ATP-binding</keyword>
<feature type="binding site" evidence="18">
    <location>
        <begin position="59"/>
        <end position="63"/>
    </location>
    <ligand>
        <name>(6S)-NADPHX</name>
        <dbReference type="ChEBI" id="CHEBI:64076"/>
    </ligand>
</feature>
<evidence type="ECO:0000256" key="1">
    <source>
        <dbReference type="ARBA" id="ARBA00000013"/>
    </source>
</evidence>
<feature type="binding site" evidence="17">
    <location>
        <position position="324"/>
    </location>
    <ligand>
        <name>(6S)-NADPHX</name>
        <dbReference type="ChEBI" id="CHEBI:64076"/>
    </ligand>
</feature>
<comment type="caution">
    <text evidence="22">The sequence shown here is derived from an EMBL/GenBank/DDBJ whole genome shotgun (WGS) entry which is preliminary data.</text>
</comment>
<dbReference type="EC" id="5.1.99.6" evidence="19"/>
<dbReference type="PIRSF" id="PIRSF017184">
    <property type="entry name" value="Nnr"/>
    <property type="match status" value="1"/>
</dbReference>
<comment type="function">
    <text evidence="14 19">Bifunctional enzyme that catalyzes the epimerization of the S- and R-forms of NAD(P)HX and the dehydration of the S-form of NAD(P)HX at the expense of ADP, which is converted to AMP. This allows the repair of both epimers of NAD(P)HX, a damaged form of NAD(P)H that is a result of enzymatic or heat-dependent hydration.</text>
</comment>
<dbReference type="NCBIfam" id="TIGR00196">
    <property type="entry name" value="yjeF_cterm"/>
    <property type="match status" value="1"/>
</dbReference>
<comment type="cofactor">
    <cofactor evidence="18 19">
        <name>K(+)</name>
        <dbReference type="ChEBI" id="CHEBI:29103"/>
    </cofactor>
    <text evidence="18 19">Binds 1 potassium ion per subunit.</text>
</comment>
<sequence>MKMKILTAEQIRECDRFTIENEPISSVQLMERAAQACANWISEHCKNHKKIAIFCGIGNNGGDGLAMARMLYLKGFDVDVFINTAQQKLSEDASVNFKKLRDFSGIDIKSFQEVDQYNFDSKTIIIDALFGTGLSRKIEVGYKCLIDKLNEIDNIKISIDLPSGLFADTIAENDSTIFKADYTLSFQCWKKSFLHTETGKYTGKVVILDIGLSKEYISNAITNDFVIDDRLVEKNFKPREDFSHKGTYGRITIIAGSYGKIGAAVLSTKAALKTGAGLTFTLAPRCGYEILQTSCPEAMFIEGGNQFVSQFEIEKDSVCGIGPGLGTEPETEKNFLQFLKEYSEPLILDADALNIISRDEKNIKLIPQKSIITPHPKEFERLFGSTADSFQRVELARKKASELQIYIILKDHHTQVITPEGKVFYNITGNSGLAKGGSGDILTGILTSFLAQGYSEENTGVLGVWFHGKAADMAAGKHSKEAMLPTDVISEFGNVFDELNKRISPKL</sequence>
<evidence type="ECO:0000256" key="10">
    <source>
        <dbReference type="ARBA" id="ARBA00023027"/>
    </source>
</evidence>
<dbReference type="Gene3D" id="3.40.50.10260">
    <property type="entry name" value="YjeF N-terminal domain"/>
    <property type="match status" value="1"/>
</dbReference>
<evidence type="ECO:0000256" key="18">
    <source>
        <dbReference type="HAMAP-Rule" id="MF_01966"/>
    </source>
</evidence>
<feature type="binding site" evidence="18">
    <location>
        <position position="160"/>
    </location>
    <ligand>
        <name>(6S)-NADPHX</name>
        <dbReference type="ChEBI" id="CHEBI:64076"/>
    </ligand>
</feature>
<keyword evidence="23" id="KW-1185">Reference proteome</keyword>
<dbReference type="InterPro" id="IPR000631">
    <property type="entry name" value="CARKD"/>
</dbReference>
<dbReference type="Proteomes" id="UP000272428">
    <property type="component" value="Unassembled WGS sequence"/>
</dbReference>
<feature type="binding site" evidence="18">
    <location>
        <position position="142"/>
    </location>
    <ligand>
        <name>(6S)-NADPHX</name>
        <dbReference type="ChEBI" id="CHEBI:64076"/>
    </ligand>
</feature>
<dbReference type="EC" id="4.2.1.136" evidence="19"/>
<protein>
    <recommendedName>
        <fullName evidence="19">Bifunctional NAD(P)H-hydrate repair enzyme</fullName>
    </recommendedName>
    <alternativeName>
        <fullName evidence="19">Nicotinamide nucleotide repair protein</fullName>
    </alternativeName>
    <domain>
        <recommendedName>
            <fullName evidence="19">ADP-dependent (S)-NAD(P)H-hydrate dehydratase</fullName>
            <ecNumber evidence="19">4.2.1.136</ecNumber>
        </recommendedName>
        <alternativeName>
            <fullName evidence="19">ADP-dependent NAD(P)HX dehydratase</fullName>
        </alternativeName>
    </domain>
    <domain>
        <recommendedName>
            <fullName evidence="19">NAD(P)H-hydrate epimerase</fullName>
            <ecNumber evidence="19">5.1.99.6</ecNumber>
        </recommendedName>
    </domain>
</protein>
<feature type="binding site" evidence="18">
    <location>
        <begin position="131"/>
        <end position="137"/>
    </location>
    <ligand>
        <name>(6S)-NADPHX</name>
        <dbReference type="ChEBI" id="CHEBI:64076"/>
    </ligand>
</feature>
<dbReference type="GO" id="GO:0110051">
    <property type="term" value="P:metabolite repair"/>
    <property type="evidence" value="ECO:0007669"/>
    <property type="project" value="TreeGrafter"/>
</dbReference>
<dbReference type="GO" id="GO:0052855">
    <property type="term" value="F:ADP-dependent NAD(P)H-hydrate dehydratase activity"/>
    <property type="evidence" value="ECO:0007669"/>
    <property type="project" value="UniProtKB-UniRule"/>
</dbReference>
<evidence type="ECO:0000256" key="17">
    <source>
        <dbReference type="HAMAP-Rule" id="MF_01965"/>
    </source>
</evidence>
<comment type="catalytic activity">
    <reaction evidence="2 18 19">
        <text>(6R)-NADPHX = (6S)-NADPHX</text>
        <dbReference type="Rhea" id="RHEA:32227"/>
        <dbReference type="ChEBI" id="CHEBI:64076"/>
        <dbReference type="ChEBI" id="CHEBI:64077"/>
        <dbReference type="EC" id="5.1.99.6"/>
    </reaction>
</comment>
<reference evidence="22 23" key="1">
    <citation type="submission" date="2018-10" db="EMBL/GenBank/DDBJ databases">
        <title>Genomic Encyclopedia of Archaeal and Bacterial Type Strains, Phase II (KMG-II): from individual species to whole genera.</title>
        <authorList>
            <person name="Goeker M."/>
        </authorList>
    </citation>
    <scope>NUCLEOTIDE SEQUENCE [LARGE SCALE GENOMIC DNA]</scope>
    <source>
        <strain evidence="22 23">DSM 14219</strain>
    </source>
</reference>
<accession>A0A495SD76</accession>
<evidence type="ECO:0000259" key="21">
    <source>
        <dbReference type="PROSITE" id="PS51385"/>
    </source>
</evidence>
<evidence type="ECO:0000256" key="2">
    <source>
        <dbReference type="ARBA" id="ARBA00000909"/>
    </source>
</evidence>
<dbReference type="PROSITE" id="PS51385">
    <property type="entry name" value="YJEF_N"/>
    <property type="match status" value="1"/>
</dbReference>
<dbReference type="HAMAP" id="MF_01966">
    <property type="entry name" value="NADHX_epimerase"/>
    <property type="match status" value="1"/>
</dbReference>
<dbReference type="HAMAP" id="MF_01965">
    <property type="entry name" value="NADHX_dehydratase"/>
    <property type="match status" value="1"/>
</dbReference>
<dbReference type="EMBL" id="RBXB01000002">
    <property type="protein sequence ID" value="RKS97806.1"/>
    <property type="molecule type" value="Genomic_DNA"/>
</dbReference>
<comment type="similarity">
    <text evidence="4 19">In the C-terminal section; belongs to the NnrD/CARKD family.</text>
</comment>
<feature type="binding site" evidence="17">
    <location>
        <position position="263"/>
    </location>
    <ligand>
        <name>(6S)-NADPHX</name>
        <dbReference type="ChEBI" id="CHEBI:64076"/>
    </ligand>
</feature>
<evidence type="ECO:0000256" key="11">
    <source>
        <dbReference type="ARBA" id="ARBA00023235"/>
    </source>
</evidence>
<organism evidence="22 23">
    <name type="scientific">Chryseobacterium defluvii</name>
    <dbReference type="NCBI Taxonomy" id="160396"/>
    <lineage>
        <taxon>Bacteria</taxon>
        <taxon>Pseudomonadati</taxon>
        <taxon>Bacteroidota</taxon>
        <taxon>Flavobacteriia</taxon>
        <taxon>Flavobacteriales</taxon>
        <taxon>Weeksellaceae</taxon>
        <taxon>Chryseobacterium group</taxon>
        <taxon>Chryseobacterium</taxon>
    </lineage>
</organism>
<feature type="binding site" evidence="18">
    <location>
        <position position="60"/>
    </location>
    <ligand>
        <name>K(+)</name>
        <dbReference type="ChEBI" id="CHEBI:29103"/>
    </ligand>
</feature>
<evidence type="ECO:0000313" key="23">
    <source>
        <dbReference type="Proteomes" id="UP000272428"/>
    </source>
</evidence>
<feature type="domain" description="YjeF N-terminal" evidence="21">
    <location>
        <begin position="11"/>
        <end position="218"/>
    </location>
</feature>
<comment type="catalytic activity">
    <reaction evidence="1 18 19">
        <text>(6R)-NADHX = (6S)-NADHX</text>
        <dbReference type="Rhea" id="RHEA:32215"/>
        <dbReference type="ChEBI" id="CHEBI:64074"/>
        <dbReference type="ChEBI" id="CHEBI:64075"/>
        <dbReference type="EC" id="5.1.99.6"/>
    </reaction>
</comment>
<dbReference type="NCBIfam" id="TIGR00197">
    <property type="entry name" value="yjeF_nterm"/>
    <property type="match status" value="1"/>
</dbReference>
<evidence type="ECO:0000256" key="13">
    <source>
        <dbReference type="ARBA" id="ARBA00023268"/>
    </source>
</evidence>
<dbReference type="GO" id="GO:0046496">
    <property type="term" value="P:nicotinamide nucleotide metabolic process"/>
    <property type="evidence" value="ECO:0007669"/>
    <property type="project" value="UniProtKB-UniRule"/>
</dbReference>
<keyword evidence="11 18" id="KW-0413">Isomerase</keyword>
<name>A0A495SD76_9FLAO</name>
<evidence type="ECO:0000256" key="3">
    <source>
        <dbReference type="ARBA" id="ARBA00006001"/>
    </source>
</evidence>
<comment type="similarity">
    <text evidence="3 19">In the N-terminal section; belongs to the NnrE/AIBP family.</text>
</comment>
<dbReference type="InterPro" id="IPR004443">
    <property type="entry name" value="YjeF_N_dom"/>
</dbReference>
<evidence type="ECO:0000313" key="22">
    <source>
        <dbReference type="EMBL" id="RKS97806.1"/>
    </source>
</evidence>
<comment type="catalytic activity">
    <reaction evidence="15 17 19">
        <text>(6S)-NADHX + ADP = AMP + phosphate + NADH + H(+)</text>
        <dbReference type="Rhea" id="RHEA:32223"/>
        <dbReference type="ChEBI" id="CHEBI:15378"/>
        <dbReference type="ChEBI" id="CHEBI:43474"/>
        <dbReference type="ChEBI" id="CHEBI:57945"/>
        <dbReference type="ChEBI" id="CHEBI:64074"/>
        <dbReference type="ChEBI" id="CHEBI:456215"/>
        <dbReference type="ChEBI" id="CHEBI:456216"/>
        <dbReference type="EC" id="4.2.1.136"/>
    </reaction>
</comment>
<evidence type="ECO:0000256" key="5">
    <source>
        <dbReference type="ARBA" id="ARBA00022723"/>
    </source>
</evidence>
<dbReference type="InterPro" id="IPR030677">
    <property type="entry name" value="Nnr"/>
</dbReference>
<evidence type="ECO:0000256" key="6">
    <source>
        <dbReference type="ARBA" id="ARBA00022741"/>
    </source>
</evidence>
<proteinExistence type="inferred from homology"/>